<comment type="caution">
    <text evidence="1">The sequence shown here is derived from an EMBL/GenBank/DDBJ whole genome shotgun (WGS) entry which is preliminary data.</text>
</comment>
<protein>
    <submittedName>
        <fullName evidence="1">Uncharacterized protein</fullName>
    </submittedName>
</protein>
<dbReference type="RefSeq" id="WP_176488720.1">
    <property type="nucleotide sequence ID" value="NZ_BLXO01000008.1"/>
</dbReference>
<evidence type="ECO:0000313" key="2">
    <source>
        <dbReference type="Proteomes" id="UP000504714"/>
    </source>
</evidence>
<name>A0A6L2ZRN0_9ENTR</name>
<organism evidence="1 2">
    <name type="scientific">Candidatus Regiella insecticola</name>
    <dbReference type="NCBI Taxonomy" id="138073"/>
    <lineage>
        <taxon>Bacteria</taxon>
        <taxon>Pseudomonadati</taxon>
        <taxon>Pseudomonadota</taxon>
        <taxon>Gammaproteobacteria</taxon>
        <taxon>Enterobacterales</taxon>
        <taxon>Enterobacteriaceae</taxon>
        <taxon>aphid secondary symbionts</taxon>
        <taxon>Candidatus Regiella</taxon>
    </lineage>
</organism>
<accession>A0A6L2ZRN0</accession>
<gene>
    <name evidence="1" type="ORF">RINTU1_31840</name>
</gene>
<sequence>MFRASSPGKSQPIFYLNQQTAVNMTMLSVQAAGNIPRVPFDLNHSRREEIITYAVSDKLPPSITFNFLDYSNNDIILCYKKIKDVTNEDYTPTTTFYSVYNTLIERKLDDKSLNQYAIDTIMNNLIKDESFPPENLLFLGEKNINIILSALKTEMERRYSFNNFFLK</sequence>
<dbReference type="Proteomes" id="UP000504714">
    <property type="component" value="Unassembled WGS sequence"/>
</dbReference>
<dbReference type="AlphaFoldDB" id="A0A6L2ZRN0"/>
<reference evidence="1 2" key="1">
    <citation type="submission" date="2020-06" db="EMBL/GenBank/DDBJ databases">
        <title>The genome sequence of Candidatus Regiella insecticola strain Tut.</title>
        <authorList>
            <person name="Nikoh N."/>
            <person name="Tsuchida T."/>
            <person name="Koga R."/>
            <person name="Oshima K."/>
            <person name="Hattori M."/>
            <person name="Fukatsu T."/>
        </authorList>
    </citation>
    <scope>NUCLEOTIDE SEQUENCE [LARGE SCALE GENOMIC DNA]</scope>
    <source>
        <strain evidence="1 2">Tut</strain>
    </source>
</reference>
<evidence type="ECO:0000313" key="1">
    <source>
        <dbReference type="EMBL" id="GFN47222.1"/>
    </source>
</evidence>
<proteinExistence type="predicted"/>
<dbReference type="EMBL" id="BLXO01000008">
    <property type="protein sequence ID" value="GFN47222.1"/>
    <property type="molecule type" value="Genomic_DNA"/>
</dbReference>